<evidence type="ECO:0000313" key="3">
    <source>
        <dbReference type="Proteomes" id="UP001307705"/>
    </source>
</evidence>
<sequence>MAKHASPLAQRLSELIDFDKRVFFFFLLFIFLLIRYLTNVLVLEAIPGYEDLERKGDLMFFHLFNSLNYLWTPFALLWKFTVIAFLFWSIGLMIGYKADFKALWKFALVAEVVFIFPELLRILTYINPSGNITYQEIQNFEPLSALWLVGPENIEEKYHYPLSVLNVFEILYGIFWVFGYHMISRRNLTESTVVVLLAYFLPLFIWLAFYIGAYR</sequence>
<evidence type="ECO:0000313" key="2">
    <source>
        <dbReference type="EMBL" id="GMQ35057.1"/>
    </source>
</evidence>
<comment type="caution">
    <text evidence="2">The sequence shown here is derived from an EMBL/GenBank/DDBJ whole genome shotgun (WGS) entry which is preliminary data.</text>
</comment>
<organism evidence="2 3">
    <name type="scientific">Algoriphagus taiwanensis</name>
    <dbReference type="NCBI Taxonomy" id="1445656"/>
    <lineage>
        <taxon>Bacteria</taxon>
        <taxon>Pseudomonadati</taxon>
        <taxon>Bacteroidota</taxon>
        <taxon>Cytophagia</taxon>
        <taxon>Cytophagales</taxon>
        <taxon>Cyclobacteriaceae</taxon>
        <taxon>Algoriphagus</taxon>
    </lineage>
</organism>
<keyword evidence="1" id="KW-0472">Membrane</keyword>
<dbReference type="Proteomes" id="UP001307705">
    <property type="component" value="Unassembled WGS sequence"/>
</dbReference>
<dbReference type="EMBL" id="BTPE01000013">
    <property type="protein sequence ID" value="GMQ35057.1"/>
    <property type="molecule type" value="Genomic_DNA"/>
</dbReference>
<gene>
    <name evidence="2" type="ORF">Ataiwa_33300</name>
</gene>
<keyword evidence="1" id="KW-0812">Transmembrane</keyword>
<keyword evidence="3" id="KW-1185">Reference proteome</keyword>
<keyword evidence="1" id="KW-1133">Transmembrane helix</keyword>
<dbReference type="RefSeq" id="WP_338229880.1">
    <property type="nucleotide sequence ID" value="NZ_BTPE01000013.1"/>
</dbReference>
<feature type="transmembrane region" description="Helical" evidence="1">
    <location>
        <begin position="69"/>
        <end position="94"/>
    </location>
</feature>
<feature type="transmembrane region" description="Helical" evidence="1">
    <location>
        <begin position="158"/>
        <end position="180"/>
    </location>
</feature>
<feature type="transmembrane region" description="Helical" evidence="1">
    <location>
        <begin position="21"/>
        <end position="49"/>
    </location>
</feature>
<accession>A0ABQ6Q4E6</accession>
<evidence type="ECO:0008006" key="4">
    <source>
        <dbReference type="Google" id="ProtNLM"/>
    </source>
</evidence>
<proteinExistence type="predicted"/>
<feature type="transmembrane region" description="Helical" evidence="1">
    <location>
        <begin position="106"/>
        <end position="126"/>
    </location>
</feature>
<evidence type="ECO:0000256" key="1">
    <source>
        <dbReference type="SAM" id="Phobius"/>
    </source>
</evidence>
<feature type="transmembrane region" description="Helical" evidence="1">
    <location>
        <begin position="192"/>
        <end position="213"/>
    </location>
</feature>
<reference evidence="2 3" key="1">
    <citation type="submission" date="2023-08" db="EMBL/GenBank/DDBJ databases">
        <title>Draft genome sequence of Algoriphagus taiwanensis.</title>
        <authorList>
            <person name="Takatani N."/>
            <person name="Hosokawa M."/>
            <person name="Sawabe T."/>
        </authorList>
    </citation>
    <scope>NUCLEOTIDE SEQUENCE [LARGE SCALE GENOMIC DNA]</scope>
    <source>
        <strain evidence="2 3">JCM 19755</strain>
    </source>
</reference>
<protein>
    <recommendedName>
        <fullName evidence="4">Sulfate ABC transporter permease</fullName>
    </recommendedName>
</protein>
<name>A0ABQ6Q4E6_9BACT</name>